<feature type="domain" description="DUF397" evidence="1">
    <location>
        <begin position="4"/>
        <end position="45"/>
    </location>
</feature>
<dbReference type="Proteomes" id="UP000805614">
    <property type="component" value="Unassembled WGS sequence"/>
</dbReference>
<proteinExistence type="predicted"/>
<organism evidence="2 3">
    <name type="scientific">Actinomadura alba</name>
    <dbReference type="NCBI Taxonomy" id="406431"/>
    <lineage>
        <taxon>Bacteria</taxon>
        <taxon>Bacillati</taxon>
        <taxon>Actinomycetota</taxon>
        <taxon>Actinomycetes</taxon>
        <taxon>Streptosporangiales</taxon>
        <taxon>Thermomonosporaceae</taxon>
        <taxon>Actinomadura</taxon>
    </lineage>
</organism>
<dbReference type="RefSeq" id="WP_187247792.1">
    <property type="nucleotide sequence ID" value="NZ_BAAAOK010000031.1"/>
</dbReference>
<sequence length="51" mass="5383">MNYGQCVELAAVSGVVGVRDSKQGGDGPVLEFSRAEMSTFLDALKAGHLDR</sequence>
<comment type="caution">
    <text evidence="2">The sequence shown here is derived from an EMBL/GenBank/DDBJ whole genome shotgun (WGS) entry which is preliminary data.</text>
</comment>
<reference evidence="2 3" key="1">
    <citation type="submission" date="2020-06" db="EMBL/GenBank/DDBJ databases">
        <title>Actinomadura xiongansis sp. nov., isolated from soil of Baiyangdian.</title>
        <authorList>
            <person name="Zhang X."/>
        </authorList>
    </citation>
    <scope>NUCLEOTIDE SEQUENCE [LARGE SCALE GENOMIC DNA]</scope>
    <source>
        <strain evidence="2 3">HBUM206468</strain>
    </source>
</reference>
<dbReference type="Pfam" id="PF04149">
    <property type="entry name" value="DUF397"/>
    <property type="match status" value="1"/>
</dbReference>
<protein>
    <submittedName>
        <fullName evidence="2">DUF397 domain-containing protein</fullName>
    </submittedName>
</protein>
<dbReference type="InterPro" id="IPR007278">
    <property type="entry name" value="DUF397"/>
</dbReference>
<evidence type="ECO:0000259" key="1">
    <source>
        <dbReference type="Pfam" id="PF04149"/>
    </source>
</evidence>
<evidence type="ECO:0000313" key="2">
    <source>
        <dbReference type="EMBL" id="MBC6470729.1"/>
    </source>
</evidence>
<dbReference type="EMBL" id="JABVEC010000047">
    <property type="protein sequence ID" value="MBC6470729.1"/>
    <property type="molecule type" value="Genomic_DNA"/>
</dbReference>
<gene>
    <name evidence="2" type="ORF">HKK74_35340</name>
</gene>
<keyword evidence="3" id="KW-1185">Reference proteome</keyword>
<evidence type="ECO:0000313" key="3">
    <source>
        <dbReference type="Proteomes" id="UP000805614"/>
    </source>
</evidence>
<accession>A0ABR7M1Q8</accession>
<name>A0ABR7M1Q8_9ACTN</name>